<name>A0A150SQ92_SORCE</name>
<dbReference type="EMBL" id="JEMB01000712">
    <property type="protein sequence ID" value="KYF94684.1"/>
    <property type="molecule type" value="Genomic_DNA"/>
</dbReference>
<dbReference type="AlphaFoldDB" id="A0A150SQ92"/>
<evidence type="ECO:0000313" key="3">
    <source>
        <dbReference type="Proteomes" id="UP000075635"/>
    </source>
</evidence>
<accession>A0A150SQ92</accession>
<dbReference type="Proteomes" id="UP000075635">
    <property type="component" value="Unassembled WGS sequence"/>
</dbReference>
<sequence length="265" mass="30801">MYCDESGIDGQQSHVGFGSLWLPWERRGSLTGLVNEARITHRYNDEIKWNKVREHSLPFYRALVDAFFEATWLCFHAIVVRKKHIDMSLHESRAEAYLKFFATFLANKIRRSASLGPSRRYYVRVDPLPSSYAKEHEKEQNIISSMIKRELGQSPIERLDVRDSKATPGIQLADLLIGATMARYQDQAKANHKKELSRHVATHLGWTNMNGDTYPGERKFNIWYFYDKRLGPREVEPRRVRLARPLPPTSFPKKVSTNRDTRGLP</sequence>
<evidence type="ECO:0000313" key="2">
    <source>
        <dbReference type="EMBL" id="KYF94684.1"/>
    </source>
</evidence>
<gene>
    <name evidence="2" type="ORF">BE17_00920</name>
</gene>
<protein>
    <recommendedName>
        <fullName evidence="4">DUF3800 domain-containing protein</fullName>
    </recommendedName>
</protein>
<organism evidence="2 3">
    <name type="scientific">Sorangium cellulosum</name>
    <name type="common">Polyangium cellulosum</name>
    <dbReference type="NCBI Taxonomy" id="56"/>
    <lineage>
        <taxon>Bacteria</taxon>
        <taxon>Pseudomonadati</taxon>
        <taxon>Myxococcota</taxon>
        <taxon>Polyangia</taxon>
        <taxon>Polyangiales</taxon>
        <taxon>Polyangiaceae</taxon>
        <taxon>Sorangium</taxon>
    </lineage>
</organism>
<comment type="caution">
    <text evidence="2">The sequence shown here is derived from an EMBL/GenBank/DDBJ whole genome shotgun (WGS) entry which is preliminary data.</text>
</comment>
<proteinExistence type="predicted"/>
<dbReference type="Pfam" id="PF12686">
    <property type="entry name" value="DUF3800"/>
    <property type="match status" value="1"/>
</dbReference>
<dbReference type="InterPro" id="IPR024524">
    <property type="entry name" value="DUF3800"/>
</dbReference>
<evidence type="ECO:0008006" key="4">
    <source>
        <dbReference type="Google" id="ProtNLM"/>
    </source>
</evidence>
<feature type="region of interest" description="Disordered" evidence="1">
    <location>
        <begin position="244"/>
        <end position="265"/>
    </location>
</feature>
<evidence type="ECO:0000256" key="1">
    <source>
        <dbReference type="SAM" id="MobiDB-lite"/>
    </source>
</evidence>
<reference evidence="2 3" key="1">
    <citation type="submission" date="2014-02" db="EMBL/GenBank/DDBJ databases">
        <title>The small core and large imbalanced accessory genome model reveals a collaborative survival strategy of Sorangium cellulosum strains in nature.</title>
        <authorList>
            <person name="Han K."/>
            <person name="Peng R."/>
            <person name="Blom J."/>
            <person name="Li Y.-Z."/>
        </authorList>
    </citation>
    <scope>NUCLEOTIDE SEQUENCE [LARGE SCALE GENOMIC DNA]</scope>
    <source>
        <strain evidence="2 3">So0011-07</strain>
    </source>
</reference>